<dbReference type="PANTHER" id="PTHR48106">
    <property type="entry name" value="QUINONE OXIDOREDUCTASE PIG3-RELATED"/>
    <property type="match status" value="1"/>
</dbReference>
<dbReference type="SMART" id="SM00829">
    <property type="entry name" value="PKS_ER"/>
    <property type="match status" value="1"/>
</dbReference>
<reference evidence="4 5" key="1">
    <citation type="submission" date="2017-11" db="EMBL/GenBank/DDBJ databases">
        <title>Rhodohalobacter 15182 sp. nov., isolated from a salt lake.</title>
        <authorList>
            <person name="Han S."/>
        </authorList>
    </citation>
    <scope>NUCLEOTIDE SEQUENCE [LARGE SCALE GENOMIC DNA]</scope>
    <source>
        <strain evidence="4 5">15182</strain>
    </source>
</reference>
<evidence type="ECO:0000256" key="1">
    <source>
        <dbReference type="ARBA" id="ARBA00022857"/>
    </source>
</evidence>
<dbReference type="InterPro" id="IPR014189">
    <property type="entry name" value="Quinone_OxRdtase_PIG3"/>
</dbReference>
<dbReference type="Proteomes" id="UP000233398">
    <property type="component" value="Unassembled WGS sequence"/>
</dbReference>
<dbReference type="InterPro" id="IPR013154">
    <property type="entry name" value="ADH-like_N"/>
</dbReference>
<dbReference type="RefSeq" id="WP_101073380.1">
    <property type="nucleotide sequence ID" value="NZ_PISP01000002.1"/>
</dbReference>
<dbReference type="InterPro" id="IPR013149">
    <property type="entry name" value="ADH-like_C"/>
</dbReference>
<dbReference type="PANTHER" id="PTHR48106:SF18">
    <property type="entry name" value="QUINONE OXIDOREDUCTASE PIG3"/>
    <property type="match status" value="1"/>
</dbReference>
<dbReference type="SUPFAM" id="SSF50129">
    <property type="entry name" value="GroES-like"/>
    <property type="match status" value="1"/>
</dbReference>
<dbReference type="Pfam" id="PF00107">
    <property type="entry name" value="ADH_zinc_N"/>
    <property type="match status" value="1"/>
</dbReference>
<name>A0A2N0VI24_9BACT</name>
<keyword evidence="2" id="KW-0560">Oxidoreductase</keyword>
<proteinExistence type="predicted"/>
<dbReference type="GO" id="GO:0016651">
    <property type="term" value="F:oxidoreductase activity, acting on NAD(P)H"/>
    <property type="evidence" value="ECO:0007669"/>
    <property type="project" value="TreeGrafter"/>
</dbReference>
<keyword evidence="1" id="KW-0521">NADP</keyword>
<dbReference type="NCBIfam" id="TIGR02824">
    <property type="entry name" value="quinone_pig3"/>
    <property type="match status" value="1"/>
</dbReference>
<dbReference type="Gene3D" id="3.40.50.720">
    <property type="entry name" value="NAD(P)-binding Rossmann-like Domain"/>
    <property type="match status" value="1"/>
</dbReference>
<evidence type="ECO:0000259" key="3">
    <source>
        <dbReference type="SMART" id="SM00829"/>
    </source>
</evidence>
<dbReference type="EMBL" id="PISP01000002">
    <property type="protein sequence ID" value="PKD43841.1"/>
    <property type="molecule type" value="Genomic_DNA"/>
</dbReference>
<dbReference type="GO" id="GO:0070402">
    <property type="term" value="F:NADPH binding"/>
    <property type="evidence" value="ECO:0007669"/>
    <property type="project" value="TreeGrafter"/>
</dbReference>
<accession>A0A2N0VI24</accession>
<dbReference type="AlphaFoldDB" id="A0A2N0VI24"/>
<dbReference type="OrthoDB" id="648910at2"/>
<gene>
    <name evidence="4" type="ORF">CWD77_09810</name>
</gene>
<organism evidence="4 5">
    <name type="scientific">Rhodohalobacter barkolensis</name>
    <dbReference type="NCBI Taxonomy" id="2053187"/>
    <lineage>
        <taxon>Bacteria</taxon>
        <taxon>Pseudomonadati</taxon>
        <taxon>Balneolota</taxon>
        <taxon>Balneolia</taxon>
        <taxon>Balneolales</taxon>
        <taxon>Balneolaceae</taxon>
        <taxon>Rhodohalobacter</taxon>
    </lineage>
</organism>
<comment type="caution">
    <text evidence="4">The sequence shown here is derived from an EMBL/GenBank/DDBJ whole genome shotgun (WGS) entry which is preliminary data.</text>
</comment>
<dbReference type="SUPFAM" id="SSF51735">
    <property type="entry name" value="NAD(P)-binding Rossmann-fold domains"/>
    <property type="match status" value="1"/>
</dbReference>
<dbReference type="InterPro" id="IPR020843">
    <property type="entry name" value="ER"/>
</dbReference>
<dbReference type="Gene3D" id="3.90.180.10">
    <property type="entry name" value="Medium-chain alcohol dehydrogenases, catalytic domain"/>
    <property type="match status" value="1"/>
</dbReference>
<dbReference type="Pfam" id="PF08240">
    <property type="entry name" value="ADH_N"/>
    <property type="match status" value="1"/>
</dbReference>
<evidence type="ECO:0000256" key="2">
    <source>
        <dbReference type="ARBA" id="ARBA00023002"/>
    </source>
</evidence>
<evidence type="ECO:0000313" key="5">
    <source>
        <dbReference type="Proteomes" id="UP000233398"/>
    </source>
</evidence>
<keyword evidence="5" id="KW-1185">Reference proteome</keyword>
<protein>
    <submittedName>
        <fullName evidence="4">NADPH:quinone oxidoreductase</fullName>
    </submittedName>
</protein>
<dbReference type="CDD" id="cd05276">
    <property type="entry name" value="p53_inducible_oxidoreductase"/>
    <property type="match status" value="1"/>
</dbReference>
<dbReference type="InterPro" id="IPR011032">
    <property type="entry name" value="GroES-like_sf"/>
</dbReference>
<evidence type="ECO:0000313" key="4">
    <source>
        <dbReference type="EMBL" id="PKD43841.1"/>
    </source>
</evidence>
<sequence length="328" mass="36445">MKALLINNQSDEPVMEMGDYPTPKPGERELLVKVKSTALNRADLLQKRGKYPVPKGESSILGLEMSGVVESVGKGVGKFKKGDRVFGLLGGGGYAEYCTIHEEMAIQMPDFLSFEEAAAIPEVFLTAYQALIWLGELKDGETVLIHAGASGVGTAAIQLAKKLRKSQIAVTAGSKEKLNLCRSLGSALQINYKEEDFVEKIKQRFGESSVDLIVDFVGSPYWEKNISSLAIDGRLIYLSMLGGAKVEEMSLVPILRKRLTVRGSTLRNRSIEYKKQLTDEFWRNTKDYFENEELAPVISAIFDWKDVEKAHQMMNENRNAGKIVLTNM</sequence>
<dbReference type="InterPro" id="IPR036291">
    <property type="entry name" value="NAD(P)-bd_dom_sf"/>
</dbReference>
<feature type="domain" description="Enoyl reductase (ER)" evidence="3">
    <location>
        <begin position="8"/>
        <end position="325"/>
    </location>
</feature>